<sequence>MKYIYCCIVLSFFSPLLISAAEYELENYSIDLPEKWYIQTVDGEWGMELRKRCSNAQLKIGFSQGITAQKQAETFLNDYDEGEAALTAIQLGQFSGYFLSYEDEGMCGEIWSMANGEDHFGIGYWEDCNLINRTLVFNLVNSIKPRLQVAD</sequence>
<protein>
    <submittedName>
        <fullName evidence="2">Uncharacterized protein</fullName>
    </submittedName>
</protein>
<comment type="caution">
    <text evidence="2">The sequence shown here is derived from an EMBL/GenBank/DDBJ whole genome shotgun (WGS) entry which is preliminary data.</text>
</comment>
<evidence type="ECO:0000313" key="2">
    <source>
        <dbReference type="EMBL" id="MFA0811873.1"/>
    </source>
</evidence>
<feature type="signal peptide" evidence="1">
    <location>
        <begin position="1"/>
        <end position="20"/>
    </location>
</feature>
<dbReference type="Proteomes" id="UP001569428">
    <property type="component" value="Unassembled WGS sequence"/>
</dbReference>
<reference evidence="2 3" key="1">
    <citation type="submission" date="2024-08" db="EMBL/GenBank/DDBJ databases">
        <authorList>
            <person name="Ishaq N."/>
        </authorList>
    </citation>
    <scope>NUCLEOTIDE SEQUENCE [LARGE SCALE GENOMIC DNA]</scope>
    <source>
        <strain evidence="2 3">DSM 18651</strain>
    </source>
</reference>
<name>A0ABV4P1Q4_9GAMM</name>
<keyword evidence="1" id="KW-0732">Signal</keyword>
<gene>
    <name evidence="2" type="ORF">ACCI49_13200</name>
</gene>
<accession>A0ABV4P1Q4</accession>
<organism evidence="2 3">
    <name type="scientific">Microbulbifer epialgicus</name>
    <dbReference type="NCBI Taxonomy" id="393907"/>
    <lineage>
        <taxon>Bacteria</taxon>
        <taxon>Pseudomonadati</taxon>
        <taxon>Pseudomonadota</taxon>
        <taxon>Gammaproteobacteria</taxon>
        <taxon>Cellvibrionales</taxon>
        <taxon>Microbulbiferaceae</taxon>
        <taxon>Microbulbifer</taxon>
    </lineage>
</organism>
<dbReference type="EMBL" id="JBGMEK010000028">
    <property type="protein sequence ID" value="MFA0811873.1"/>
    <property type="molecule type" value="Genomic_DNA"/>
</dbReference>
<dbReference type="RefSeq" id="WP_371839480.1">
    <property type="nucleotide sequence ID" value="NZ_JBGMEK010000028.1"/>
</dbReference>
<evidence type="ECO:0000313" key="3">
    <source>
        <dbReference type="Proteomes" id="UP001569428"/>
    </source>
</evidence>
<proteinExistence type="predicted"/>
<feature type="chain" id="PRO_5046358049" evidence="1">
    <location>
        <begin position="21"/>
        <end position="151"/>
    </location>
</feature>
<keyword evidence="3" id="KW-1185">Reference proteome</keyword>
<evidence type="ECO:0000256" key="1">
    <source>
        <dbReference type="SAM" id="SignalP"/>
    </source>
</evidence>